<dbReference type="EMBL" id="BIXY01000015">
    <property type="protein sequence ID" value="GCF07815.1"/>
    <property type="molecule type" value="Genomic_DNA"/>
</dbReference>
<evidence type="ECO:0000313" key="2">
    <source>
        <dbReference type="Proteomes" id="UP000322530"/>
    </source>
</evidence>
<dbReference type="Proteomes" id="UP000322530">
    <property type="component" value="Unassembled WGS sequence"/>
</dbReference>
<dbReference type="AlphaFoldDB" id="A0A5A5T968"/>
<protein>
    <submittedName>
        <fullName evidence="1">Uncharacterized protein</fullName>
    </submittedName>
</protein>
<evidence type="ECO:0000313" key="1">
    <source>
        <dbReference type="EMBL" id="GCF07815.1"/>
    </source>
</evidence>
<accession>A0A5A5T968</accession>
<dbReference type="RefSeq" id="WP_149400825.1">
    <property type="nucleotide sequence ID" value="NZ_BIXY01000015.1"/>
</dbReference>
<comment type="caution">
    <text evidence="1">The sequence shown here is derived from an EMBL/GenBank/DDBJ whole genome shotgun (WGS) entry which is preliminary data.</text>
</comment>
<reference evidence="1 2" key="1">
    <citation type="submission" date="2019-01" db="EMBL/GenBank/DDBJ databases">
        <title>Draft genome sequence of Dictyobacter sp. Uno17.</title>
        <authorList>
            <person name="Wang C.M."/>
            <person name="Zheng Y."/>
            <person name="Sakai Y."/>
            <person name="Abe K."/>
            <person name="Yokota A."/>
            <person name="Yabe S."/>
        </authorList>
    </citation>
    <scope>NUCLEOTIDE SEQUENCE [LARGE SCALE GENOMIC DNA]</scope>
    <source>
        <strain evidence="1 2">Uno17</strain>
    </source>
</reference>
<sequence>MAQQVLKKASYMVCIGNAAVTTYDKQFFDGAKRGYSEYTQNYRGKILTERDIYLIIMQIVDVKHSENYQAGIIAGWMAAMFETNPTECKLIKMSQE</sequence>
<gene>
    <name evidence="1" type="ORF">KDI_13790</name>
</gene>
<name>A0A5A5T968_9CHLR</name>
<proteinExistence type="predicted"/>
<keyword evidence="2" id="KW-1185">Reference proteome</keyword>
<organism evidence="1 2">
    <name type="scientific">Dictyobacter arantiisoli</name>
    <dbReference type="NCBI Taxonomy" id="2014874"/>
    <lineage>
        <taxon>Bacteria</taxon>
        <taxon>Bacillati</taxon>
        <taxon>Chloroflexota</taxon>
        <taxon>Ktedonobacteria</taxon>
        <taxon>Ktedonobacterales</taxon>
        <taxon>Dictyobacteraceae</taxon>
        <taxon>Dictyobacter</taxon>
    </lineage>
</organism>